<accession>A0A916Z7W0</accession>
<comment type="similarity">
    <text evidence="1">Belongs to the enoyl-CoA hydratase/isomerase family.</text>
</comment>
<dbReference type="InterPro" id="IPR001753">
    <property type="entry name" value="Enoyl-CoA_hydra/iso"/>
</dbReference>
<dbReference type="RefSeq" id="WP_066770628.1">
    <property type="nucleotide sequence ID" value="NZ_BMIP01000009.1"/>
</dbReference>
<protein>
    <submittedName>
        <fullName evidence="2">2-(1,2-epoxy-1,2-dihydrophenyl)acetyl-CoA isomerase</fullName>
    </submittedName>
</protein>
<dbReference type="SUPFAM" id="SSF52096">
    <property type="entry name" value="ClpP/crotonase"/>
    <property type="match status" value="1"/>
</dbReference>
<keyword evidence="3" id="KW-1185">Reference proteome</keyword>
<reference evidence="2" key="2">
    <citation type="submission" date="2020-09" db="EMBL/GenBank/DDBJ databases">
        <authorList>
            <person name="Sun Q."/>
            <person name="Zhou Y."/>
        </authorList>
    </citation>
    <scope>NUCLEOTIDE SEQUENCE</scope>
    <source>
        <strain evidence="2">CGMCC 1.15360</strain>
    </source>
</reference>
<dbReference type="PANTHER" id="PTHR42964:SF1">
    <property type="entry name" value="POLYKETIDE BIOSYNTHESIS ENOYL-COA HYDRATASE PKSH-RELATED"/>
    <property type="match status" value="1"/>
</dbReference>
<reference evidence="2" key="1">
    <citation type="journal article" date="2014" name="Int. J. Syst. Evol. Microbiol.">
        <title>Complete genome sequence of Corynebacterium casei LMG S-19264T (=DSM 44701T), isolated from a smear-ripened cheese.</title>
        <authorList>
            <consortium name="US DOE Joint Genome Institute (JGI-PGF)"/>
            <person name="Walter F."/>
            <person name="Albersmeier A."/>
            <person name="Kalinowski J."/>
            <person name="Ruckert C."/>
        </authorList>
    </citation>
    <scope>NUCLEOTIDE SEQUENCE</scope>
    <source>
        <strain evidence="2">CGMCC 1.15360</strain>
    </source>
</reference>
<dbReference type="AlphaFoldDB" id="A0A916Z7W0"/>
<dbReference type="InterPro" id="IPR051683">
    <property type="entry name" value="Enoyl-CoA_Hydratase/Isomerase"/>
</dbReference>
<dbReference type="Proteomes" id="UP000612349">
    <property type="component" value="Unassembled WGS sequence"/>
</dbReference>
<sequence length="249" mass="26056">MEWDVQHVRAERREVPGGVLEVVLDRAASRNAMTTVMVAEILAILDTDEAVAAGAIVLSGGGRGFCAGSDLAALAAMTAGERSRFEADCGTLARRIVAYPRPVVCAVHGFAIGGGLTLAAACDIVVSSPDAKWSLPEVPIGLFPAWGLEGVTTRAGIVAARRLSFGIDILSGADAHACGLVDRLADDPVAAARDIAAQLAGLPHAQCSFVKEYFAVPRRGEEADRHANRLFTASCATDEAEAGFKRFVR</sequence>
<gene>
    <name evidence="2" type="ORF">GCM10010990_33440</name>
</gene>
<dbReference type="Pfam" id="PF00378">
    <property type="entry name" value="ECH_1"/>
    <property type="match status" value="1"/>
</dbReference>
<dbReference type="PANTHER" id="PTHR42964">
    <property type="entry name" value="ENOYL-COA HYDRATASE"/>
    <property type="match status" value="1"/>
</dbReference>
<dbReference type="GO" id="GO:0016853">
    <property type="term" value="F:isomerase activity"/>
    <property type="evidence" value="ECO:0007669"/>
    <property type="project" value="UniProtKB-KW"/>
</dbReference>
<keyword evidence="2" id="KW-0413">Isomerase</keyword>
<comment type="caution">
    <text evidence="2">The sequence shown here is derived from an EMBL/GenBank/DDBJ whole genome shotgun (WGS) entry which is preliminary data.</text>
</comment>
<name>A0A916Z7W0_9SPHN</name>
<evidence type="ECO:0000256" key="1">
    <source>
        <dbReference type="ARBA" id="ARBA00005254"/>
    </source>
</evidence>
<dbReference type="EMBL" id="BMIP01000009">
    <property type="protein sequence ID" value="GGD80856.1"/>
    <property type="molecule type" value="Genomic_DNA"/>
</dbReference>
<dbReference type="CDD" id="cd06558">
    <property type="entry name" value="crotonase-like"/>
    <property type="match status" value="1"/>
</dbReference>
<organism evidence="2 3">
    <name type="scientific">Croceicoccus mobilis</name>
    <dbReference type="NCBI Taxonomy" id="1703339"/>
    <lineage>
        <taxon>Bacteria</taxon>
        <taxon>Pseudomonadati</taxon>
        <taxon>Pseudomonadota</taxon>
        <taxon>Alphaproteobacteria</taxon>
        <taxon>Sphingomonadales</taxon>
        <taxon>Erythrobacteraceae</taxon>
        <taxon>Croceicoccus</taxon>
    </lineage>
</organism>
<dbReference type="InterPro" id="IPR029045">
    <property type="entry name" value="ClpP/crotonase-like_dom_sf"/>
</dbReference>
<proteinExistence type="inferred from homology"/>
<evidence type="ECO:0000313" key="2">
    <source>
        <dbReference type="EMBL" id="GGD80856.1"/>
    </source>
</evidence>
<dbReference type="GO" id="GO:0008300">
    <property type="term" value="P:isoprenoid catabolic process"/>
    <property type="evidence" value="ECO:0007669"/>
    <property type="project" value="TreeGrafter"/>
</dbReference>
<evidence type="ECO:0000313" key="3">
    <source>
        <dbReference type="Proteomes" id="UP000612349"/>
    </source>
</evidence>
<dbReference type="Gene3D" id="3.90.226.10">
    <property type="entry name" value="2-enoyl-CoA Hydratase, Chain A, domain 1"/>
    <property type="match status" value="1"/>
</dbReference>